<name>A0A165IIV0_9APHY</name>
<dbReference type="AlphaFoldDB" id="A0A165IIV0"/>
<evidence type="ECO:0000313" key="2">
    <source>
        <dbReference type="EMBL" id="KZT13138.1"/>
    </source>
</evidence>
<organism evidence="2 3">
    <name type="scientific">Laetiporus sulphureus 93-53</name>
    <dbReference type="NCBI Taxonomy" id="1314785"/>
    <lineage>
        <taxon>Eukaryota</taxon>
        <taxon>Fungi</taxon>
        <taxon>Dikarya</taxon>
        <taxon>Basidiomycota</taxon>
        <taxon>Agaricomycotina</taxon>
        <taxon>Agaricomycetes</taxon>
        <taxon>Polyporales</taxon>
        <taxon>Laetiporus</taxon>
    </lineage>
</organism>
<feature type="region of interest" description="Disordered" evidence="1">
    <location>
        <begin position="1"/>
        <end position="111"/>
    </location>
</feature>
<dbReference type="EMBL" id="KV427605">
    <property type="protein sequence ID" value="KZT13138.1"/>
    <property type="molecule type" value="Genomic_DNA"/>
</dbReference>
<dbReference type="Proteomes" id="UP000076871">
    <property type="component" value="Unassembled WGS sequence"/>
</dbReference>
<dbReference type="GeneID" id="63818957"/>
<gene>
    <name evidence="2" type="ORF">LAESUDRAFT_30674</name>
</gene>
<feature type="compositionally biased region" description="Polar residues" evidence="1">
    <location>
        <begin position="41"/>
        <end position="54"/>
    </location>
</feature>
<evidence type="ECO:0000256" key="1">
    <source>
        <dbReference type="SAM" id="MobiDB-lite"/>
    </source>
</evidence>
<evidence type="ECO:0000313" key="3">
    <source>
        <dbReference type="Proteomes" id="UP000076871"/>
    </source>
</evidence>
<dbReference type="InParanoid" id="A0A165IIV0"/>
<proteinExistence type="predicted"/>
<reference evidence="2 3" key="1">
    <citation type="journal article" date="2016" name="Mol. Biol. Evol.">
        <title>Comparative Genomics of Early-Diverging Mushroom-Forming Fungi Provides Insights into the Origins of Lignocellulose Decay Capabilities.</title>
        <authorList>
            <person name="Nagy L.G."/>
            <person name="Riley R."/>
            <person name="Tritt A."/>
            <person name="Adam C."/>
            <person name="Daum C."/>
            <person name="Floudas D."/>
            <person name="Sun H."/>
            <person name="Yadav J.S."/>
            <person name="Pangilinan J."/>
            <person name="Larsson K.H."/>
            <person name="Matsuura K."/>
            <person name="Barry K."/>
            <person name="Labutti K."/>
            <person name="Kuo R."/>
            <person name="Ohm R.A."/>
            <person name="Bhattacharya S.S."/>
            <person name="Shirouzu T."/>
            <person name="Yoshinaga Y."/>
            <person name="Martin F.M."/>
            <person name="Grigoriev I.V."/>
            <person name="Hibbett D.S."/>
        </authorList>
    </citation>
    <scope>NUCLEOTIDE SEQUENCE [LARGE SCALE GENOMIC DNA]</scope>
    <source>
        <strain evidence="2 3">93-53</strain>
    </source>
</reference>
<dbReference type="RefSeq" id="XP_040770648.1">
    <property type="nucleotide sequence ID" value="XM_040901926.1"/>
</dbReference>
<feature type="compositionally biased region" description="Polar residues" evidence="1">
    <location>
        <begin position="9"/>
        <end position="30"/>
    </location>
</feature>
<accession>A0A165IIV0</accession>
<keyword evidence="3" id="KW-1185">Reference proteome</keyword>
<protein>
    <submittedName>
        <fullName evidence="2">Uncharacterized protein</fullName>
    </submittedName>
</protein>
<sequence>MGMPPAGLQQGSVWRQTIPGQSRPNPQRQPFNAPVAGRQGSFRSATTRSDQSDSAAEVERLIGSSNRHSARNATANWAAGQGQSGRAPQRVFAQPTPRRSSGGFRPAPVSG</sequence>
<feature type="compositionally biased region" description="Polar residues" evidence="1">
    <location>
        <begin position="63"/>
        <end position="75"/>
    </location>
</feature>